<feature type="region of interest" description="Disordered" evidence="1">
    <location>
        <begin position="1"/>
        <end position="83"/>
    </location>
</feature>
<protein>
    <submittedName>
        <fullName evidence="2">Uncharacterized protein</fullName>
    </submittedName>
</protein>
<reference evidence="2" key="1">
    <citation type="submission" date="2016-04" db="EMBL/GenBank/DDBJ databases">
        <authorList>
            <person name="Nguyen H.D."/>
            <person name="Samba Siva P."/>
            <person name="Cullis J."/>
            <person name="Levesque C.A."/>
            <person name="Hambleton S."/>
        </authorList>
    </citation>
    <scope>NUCLEOTIDE SEQUENCE</scope>
    <source>
        <strain evidence="2">DAOMC 236416</strain>
    </source>
</reference>
<feature type="non-terminal residue" evidence="2">
    <location>
        <position position="1"/>
    </location>
</feature>
<feature type="compositionally biased region" description="Basic and acidic residues" evidence="1">
    <location>
        <begin position="26"/>
        <end position="42"/>
    </location>
</feature>
<dbReference type="EMBL" id="LWDF02002651">
    <property type="protein sequence ID" value="KAE8235641.1"/>
    <property type="molecule type" value="Genomic_DNA"/>
</dbReference>
<comment type="caution">
    <text evidence="2">The sequence shown here is derived from an EMBL/GenBank/DDBJ whole genome shotgun (WGS) entry which is preliminary data.</text>
</comment>
<accession>A0A8T8S9P8</accession>
<proteinExistence type="predicted"/>
<evidence type="ECO:0000313" key="3">
    <source>
        <dbReference type="Proteomes" id="UP000077521"/>
    </source>
</evidence>
<reference evidence="2" key="2">
    <citation type="journal article" date="2019" name="IMA Fungus">
        <title>Genome sequencing and comparison of five Tilletia species to identify candidate genes for the detection of regulated species infecting wheat.</title>
        <authorList>
            <person name="Nguyen H.D.T."/>
            <person name="Sultana T."/>
            <person name="Kesanakurti P."/>
            <person name="Hambleton S."/>
        </authorList>
    </citation>
    <scope>NUCLEOTIDE SEQUENCE</scope>
    <source>
        <strain evidence="2">DAOMC 236416</strain>
    </source>
</reference>
<name>A0A8T8S9P8_9BASI</name>
<keyword evidence="3" id="KW-1185">Reference proteome</keyword>
<dbReference type="Proteomes" id="UP000077521">
    <property type="component" value="Unassembled WGS sequence"/>
</dbReference>
<sequence>MTASGFKAHSAWTGGTTTIEDTYGDGADRAARRRDKSIEKTGSRAAEAGPVVQDLHHNGNGTEGPSRRRGGEATTGDLPVKVK</sequence>
<evidence type="ECO:0000256" key="1">
    <source>
        <dbReference type="SAM" id="MobiDB-lite"/>
    </source>
</evidence>
<organism evidence="2 3">
    <name type="scientific">Tilletia indica</name>
    <dbReference type="NCBI Taxonomy" id="43049"/>
    <lineage>
        <taxon>Eukaryota</taxon>
        <taxon>Fungi</taxon>
        <taxon>Dikarya</taxon>
        <taxon>Basidiomycota</taxon>
        <taxon>Ustilaginomycotina</taxon>
        <taxon>Exobasidiomycetes</taxon>
        <taxon>Tilletiales</taxon>
        <taxon>Tilletiaceae</taxon>
        <taxon>Tilletia</taxon>
    </lineage>
</organism>
<gene>
    <name evidence="2" type="ORF">A4X13_0g9426</name>
</gene>
<dbReference type="AlphaFoldDB" id="A0A8T8S9P8"/>
<evidence type="ECO:0000313" key="2">
    <source>
        <dbReference type="EMBL" id="KAE8235641.1"/>
    </source>
</evidence>